<dbReference type="PROSITE" id="PS50011">
    <property type="entry name" value="PROTEIN_KINASE_DOM"/>
    <property type="match status" value="1"/>
</dbReference>
<dbReference type="InterPro" id="IPR011009">
    <property type="entry name" value="Kinase-like_dom_sf"/>
</dbReference>
<evidence type="ECO:0000256" key="20">
    <source>
        <dbReference type="SAM" id="SignalP"/>
    </source>
</evidence>
<dbReference type="GO" id="GO:0005524">
    <property type="term" value="F:ATP binding"/>
    <property type="evidence" value="ECO:0007669"/>
    <property type="project" value="UniProtKB-KW"/>
</dbReference>
<feature type="transmembrane region" description="Helical" evidence="19">
    <location>
        <begin position="605"/>
        <end position="627"/>
    </location>
</feature>
<evidence type="ECO:0000256" key="3">
    <source>
        <dbReference type="ARBA" id="ARBA00022527"/>
    </source>
</evidence>
<evidence type="ECO:0000256" key="13">
    <source>
        <dbReference type="ARBA" id="ARBA00022989"/>
    </source>
</evidence>
<evidence type="ECO:0000256" key="9">
    <source>
        <dbReference type="ARBA" id="ARBA00022737"/>
    </source>
</evidence>
<evidence type="ECO:0000256" key="8">
    <source>
        <dbReference type="ARBA" id="ARBA00022729"/>
    </source>
</evidence>
<keyword evidence="3" id="KW-0723">Serine/threonine-protein kinase</keyword>
<keyword evidence="13 19" id="KW-1133">Transmembrane helix</keyword>
<dbReference type="PANTHER" id="PTHR48006">
    <property type="entry name" value="LEUCINE-RICH REPEAT-CONTAINING PROTEIN DDB_G0281931-RELATED"/>
    <property type="match status" value="1"/>
</dbReference>
<evidence type="ECO:0000259" key="21">
    <source>
        <dbReference type="PROSITE" id="PS50011"/>
    </source>
</evidence>
<evidence type="ECO:0000256" key="4">
    <source>
        <dbReference type="ARBA" id="ARBA00022553"/>
    </source>
</evidence>
<dbReference type="Gene3D" id="2.60.120.430">
    <property type="entry name" value="Galactose-binding lectin"/>
    <property type="match status" value="1"/>
</dbReference>
<feature type="signal peptide" evidence="20">
    <location>
        <begin position="1"/>
        <end position="25"/>
    </location>
</feature>
<evidence type="ECO:0000313" key="23">
    <source>
        <dbReference type="Proteomes" id="UP000243459"/>
    </source>
</evidence>
<keyword evidence="5" id="KW-0433">Leucine-rich repeat</keyword>
<sequence>MRAVVLVFLVLFGLSCLGEERGCEAQKLVQDEVTALQKIALKLQKEWNFSVDPCSGSEGWKDPWVSNYIANNVNCSCNATLCHVTSIELKSQNLSGELPSELANLTHLNFLDLSRNYLNGSIPASWASLPLTNLTLLGNRISGRIPEELGSMSTLLSFVLEDNQMEGPIPATLSKLTMLNRLFLTGNNFSGQLPESLGNLKNMKDMRIDGNPISGKIPDFIGNWSQLQRLDMQGTSLEGPFPPSFAKLSSITELRVSDLKGGDGKFPPLHNMNGMKELVLRNLSISGQIPYYIGDMPLKLLDLSFNKLSGTIPSNFVKLQNYITNMYITNNMLQGSIPNWIFTSKEYLDLSYNNFTGSPAPTTCQQGNVNFLSSYSSTNSNKILRCLQRNIPCSENPNFNLFINCGGGKVTIGDDEYEDDDTSPLGAAIYSQSESGKWAYSSTGSFVGKDKAQYIAINTSTLNTSNPELYIRARLSPLSLKYYGLCLQNGSYNVSLHFAEIIFTDDQTFYSVGRRVFDVSIQGEKVLEDFDIAKEADGTGKTIIKNFTANVNGTLEIHFYWAGKGTRSVPHKGVYGPLISAISVTPNFVPKLPDTGKHKLSVGKILSIAASACAAIFLSVVLLWLCWRRKNVEDNELKGLELQTSIFSLKQIKAATNNFDPLNKIGEGGFGPVYKGVLPNCLLIAVKQLSSKSRQGNREFINEIGMISAIQHPNLVKLYGCCTEGNQLLLIYEYMENNSLARALFGPERCRLELDWPARCKICLGIARGLAYLHEESRIKIVHRDIKATNILLDEDLNAKISDFGLAKLDEQENTHISTRIAGTIGYMAPEYAMRGYLTDKADVYSFGVVMLEIVSGVSNTNYRPQEDFTYLLDWAYVLEEEGRLLELVDQNLGLNYSKEEALRMLNLSLICTNQSLTLRPPMSMVVSMLDGEIPVQAPSKIPSNQKNEGFKFRSFENISHYSQSQTVSKDVPYSELSISVNSREDGVSCSSSMVSY</sequence>
<dbReference type="AlphaFoldDB" id="A0A1R3L754"/>
<dbReference type="FunFam" id="2.60.120.430:FF:000004">
    <property type="entry name" value="Putative leucine-rich repeat receptor-like serine/threonine-protein kinase"/>
    <property type="match status" value="1"/>
</dbReference>
<evidence type="ECO:0000256" key="15">
    <source>
        <dbReference type="ARBA" id="ARBA00023170"/>
    </source>
</evidence>
<comment type="catalytic activity">
    <reaction evidence="17">
        <text>L-threonyl-[protein] + ATP = O-phospho-L-threonyl-[protein] + ADP + H(+)</text>
        <dbReference type="Rhea" id="RHEA:46608"/>
        <dbReference type="Rhea" id="RHEA-COMP:11060"/>
        <dbReference type="Rhea" id="RHEA-COMP:11605"/>
        <dbReference type="ChEBI" id="CHEBI:15378"/>
        <dbReference type="ChEBI" id="CHEBI:30013"/>
        <dbReference type="ChEBI" id="CHEBI:30616"/>
        <dbReference type="ChEBI" id="CHEBI:61977"/>
        <dbReference type="ChEBI" id="CHEBI:456216"/>
        <dbReference type="EC" id="2.7.11.1"/>
    </reaction>
</comment>
<accession>A0A1R3L754</accession>
<proteinExistence type="predicted"/>
<dbReference type="SUPFAM" id="SSF56112">
    <property type="entry name" value="Protein kinase-like (PK-like)"/>
    <property type="match status" value="1"/>
</dbReference>
<organism evidence="22 23">
    <name type="scientific">Asparagus officinalis</name>
    <name type="common">Garden asparagus</name>
    <dbReference type="NCBI Taxonomy" id="4686"/>
    <lineage>
        <taxon>Eukaryota</taxon>
        <taxon>Viridiplantae</taxon>
        <taxon>Streptophyta</taxon>
        <taxon>Embryophyta</taxon>
        <taxon>Tracheophyta</taxon>
        <taxon>Spermatophyta</taxon>
        <taxon>Magnoliopsida</taxon>
        <taxon>Liliopsida</taxon>
        <taxon>Asparagales</taxon>
        <taxon>Asparagaceae</taxon>
        <taxon>Asparagoideae</taxon>
        <taxon>Asparagus</taxon>
    </lineage>
</organism>
<dbReference type="InterPro" id="IPR021720">
    <property type="entry name" value="Malectin_dom"/>
</dbReference>
<evidence type="ECO:0000256" key="1">
    <source>
        <dbReference type="ARBA" id="ARBA00004479"/>
    </source>
</evidence>
<dbReference type="InterPro" id="IPR032675">
    <property type="entry name" value="LRR_dom_sf"/>
</dbReference>
<name>A0A1R3L754_ASPOF</name>
<dbReference type="InterPro" id="IPR000719">
    <property type="entry name" value="Prot_kinase_dom"/>
</dbReference>
<dbReference type="PANTHER" id="PTHR48006:SF60">
    <property type="entry name" value="PROTEIN KINASE DOMAIN-CONTAINING PROTEIN"/>
    <property type="match status" value="1"/>
</dbReference>
<keyword evidence="4" id="KW-0597">Phosphoprotein</keyword>
<evidence type="ECO:0000256" key="6">
    <source>
        <dbReference type="ARBA" id="ARBA00022679"/>
    </source>
</evidence>
<evidence type="ECO:0000256" key="11">
    <source>
        <dbReference type="ARBA" id="ARBA00022777"/>
    </source>
</evidence>
<dbReference type="PROSITE" id="PS00108">
    <property type="entry name" value="PROTEIN_KINASE_ST"/>
    <property type="match status" value="1"/>
</dbReference>
<dbReference type="PROSITE" id="PS51257">
    <property type="entry name" value="PROKAR_LIPOPROTEIN"/>
    <property type="match status" value="1"/>
</dbReference>
<keyword evidence="9" id="KW-0677">Repeat</keyword>
<dbReference type="OMA" id="RMSTRIA"/>
<keyword evidence="15" id="KW-0675">Receptor</keyword>
<dbReference type="SUPFAM" id="SSF52058">
    <property type="entry name" value="L domain-like"/>
    <property type="match status" value="2"/>
</dbReference>
<dbReference type="FunFam" id="3.80.10.10:FF:000383">
    <property type="entry name" value="Leucine-rich repeat receptor protein kinase EMS1"/>
    <property type="match status" value="1"/>
</dbReference>
<keyword evidence="6" id="KW-0808">Transferase</keyword>
<evidence type="ECO:0000256" key="5">
    <source>
        <dbReference type="ARBA" id="ARBA00022614"/>
    </source>
</evidence>
<dbReference type="InterPro" id="IPR001245">
    <property type="entry name" value="Ser-Thr/Tyr_kinase_cat_dom"/>
</dbReference>
<dbReference type="FunFam" id="1.10.510.10:FF:000044">
    <property type="entry name" value="Putative LRR receptor-like serine/threonine-protein kinase"/>
    <property type="match status" value="1"/>
</dbReference>
<evidence type="ECO:0000256" key="16">
    <source>
        <dbReference type="ARBA" id="ARBA00023180"/>
    </source>
</evidence>
<feature type="chain" id="PRO_5013294731" description="non-specific serine/threonine protein kinase" evidence="20">
    <location>
        <begin position="26"/>
        <end position="997"/>
    </location>
</feature>
<evidence type="ECO:0000256" key="2">
    <source>
        <dbReference type="ARBA" id="ARBA00012513"/>
    </source>
</evidence>
<dbReference type="InterPro" id="IPR051824">
    <property type="entry name" value="LRR_Rcpt-Like_S/T_Kinase"/>
</dbReference>
<dbReference type="InterPro" id="IPR001611">
    <property type="entry name" value="Leu-rich_rpt"/>
</dbReference>
<dbReference type="Gramene" id="ONK55450">
    <property type="protein sequence ID" value="ONK55450"/>
    <property type="gene ID" value="A4U43_UnF3230"/>
</dbReference>
<dbReference type="Pfam" id="PF23598">
    <property type="entry name" value="LRR_14"/>
    <property type="match status" value="1"/>
</dbReference>
<reference evidence="23" key="1">
    <citation type="journal article" date="2017" name="Nat. Commun.">
        <title>The asparagus genome sheds light on the origin and evolution of a young Y chromosome.</title>
        <authorList>
            <person name="Harkess A."/>
            <person name="Zhou J."/>
            <person name="Xu C."/>
            <person name="Bowers J.E."/>
            <person name="Van der Hulst R."/>
            <person name="Ayyampalayam S."/>
            <person name="Mercati F."/>
            <person name="Riccardi P."/>
            <person name="McKain M.R."/>
            <person name="Kakrana A."/>
            <person name="Tang H."/>
            <person name="Ray J."/>
            <person name="Groenendijk J."/>
            <person name="Arikit S."/>
            <person name="Mathioni S.M."/>
            <person name="Nakano M."/>
            <person name="Shan H."/>
            <person name="Telgmann-Rauber A."/>
            <person name="Kanno A."/>
            <person name="Yue Z."/>
            <person name="Chen H."/>
            <person name="Li W."/>
            <person name="Chen Y."/>
            <person name="Xu X."/>
            <person name="Zhang Y."/>
            <person name="Luo S."/>
            <person name="Chen H."/>
            <person name="Gao J."/>
            <person name="Mao Z."/>
            <person name="Pires J.C."/>
            <person name="Luo M."/>
            <person name="Kudrna D."/>
            <person name="Wing R.A."/>
            <person name="Meyers B.C."/>
            <person name="Yi K."/>
            <person name="Kong H."/>
            <person name="Lavrijsen P."/>
            <person name="Sunseri F."/>
            <person name="Falavigna A."/>
            <person name="Ye Y."/>
            <person name="Leebens-Mack J.H."/>
            <person name="Chen G."/>
        </authorList>
    </citation>
    <scope>NUCLEOTIDE SEQUENCE [LARGE SCALE GENOMIC DNA]</scope>
    <source>
        <strain evidence="23">cv. DH0086</strain>
    </source>
</reference>
<dbReference type="InterPro" id="IPR008271">
    <property type="entry name" value="Ser/Thr_kinase_AS"/>
</dbReference>
<evidence type="ECO:0000256" key="10">
    <source>
        <dbReference type="ARBA" id="ARBA00022741"/>
    </source>
</evidence>
<dbReference type="GO" id="GO:0004674">
    <property type="term" value="F:protein serine/threonine kinase activity"/>
    <property type="evidence" value="ECO:0007669"/>
    <property type="project" value="UniProtKB-KW"/>
</dbReference>
<evidence type="ECO:0000256" key="18">
    <source>
        <dbReference type="ARBA" id="ARBA00048679"/>
    </source>
</evidence>
<evidence type="ECO:0000256" key="14">
    <source>
        <dbReference type="ARBA" id="ARBA00023136"/>
    </source>
</evidence>
<dbReference type="Gene3D" id="1.10.510.10">
    <property type="entry name" value="Transferase(Phosphotransferase) domain 1"/>
    <property type="match status" value="1"/>
</dbReference>
<dbReference type="CDD" id="cd14066">
    <property type="entry name" value="STKc_IRAK"/>
    <property type="match status" value="1"/>
</dbReference>
<evidence type="ECO:0000313" key="22">
    <source>
        <dbReference type="EMBL" id="ONK55450.1"/>
    </source>
</evidence>
<dbReference type="Gene3D" id="3.80.10.10">
    <property type="entry name" value="Ribonuclease Inhibitor"/>
    <property type="match status" value="2"/>
</dbReference>
<comment type="catalytic activity">
    <reaction evidence="18">
        <text>L-seryl-[protein] + ATP = O-phospho-L-seryl-[protein] + ADP + H(+)</text>
        <dbReference type="Rhea" id="RHEA:17989"/>
        <dbReference type="Rhea" id="RHEA-COMP:9863"/>
        <dbReference type="Rhea" id="RHEA-COMP:11604"/>
        <dbReference type="ChEBI" id="CHEBI:15378"/>
        <dbReference type="ChEBI" id="CHEBI:29999"/>
        <dbReference type="ChEBI" id="CHEBI:30616"/>
        <dbReference type="ChEBI" id="CHEBI:83421"/>
        <dbReference type="ChEBI" id="CHEBI:456216"/>
        <dbReference type="EC" id="2.7.11.1"/>
    </reaction>
</comment>
<evidence type="ECO:0000256" key="7">
    <source>
        <dbReference type="ARBA" id="ARBA00022692"/>
    </source>
</evidence>
<gene>
    <name evidence="22" type="ORF">A4U43_UnF3230</name>
</gene>
<protein>
    <recommendedName>
        <fullName evidence="2">non-specific serine/threonine protein kinase</fullName>
        <ecNumber evidence="2">2.7.11.1</ecNumber>
    </recommendedName>
</protein>
<dbReference type="Pfam" id="PF11721">
    <property type="entry name" value="Malectin"/>
    <property type="match status" value="1"/>
</dbReference>
<keyword evidence="8 20" id="KW-0732">Signal</keyword>
<dbReference type="Pfam" id="PF07714">
    <property type="entry name" value="PK_Tyr_Ser-Thr"/>
    <property type="match status" value="1"/>
</dbReference>
<evidence type="ECO:0000256" key="19">
    <source>
        <dbReference type="SAM" id="Phobius"/>
    </source>
</evidence>
<keyword evidence="10" id="KW-0547">Nucleotide-binding</keyword>
<evidence type="ECO:0000256" key="12">
    <source>
        <dbReference type="ARBA" id="ARBA00022840"/>
    </source>
</evidence>
<dbReference type="EMBL" id="KV863464">
    <property type="protein sequence ID" value="ONK55450.1"/>
    <property type="molecule type" value="Genomic_DNA"/>
</dbReference>
<dbReference type="EC" id="2.7.11.1" evidence="2"/>
<keyword evidence="14 19" id="KW-0472">Membrane</keyword>
<dbReference type="GO" id="GO:0016020">
    <property type="term" value="C:membrane"/>
    <property type="evidence" value="ECO:0007669"/>
    <property type="project" value="UniProtKB-SubCell"/>
</dbReference>
<dbReference type="Pfam" id="PF00560">
    <property type="entry name" value="LRR_1"/>
    <property type="match status" value="1"/>
</dbReference>
<evidence type="ECO:0000256" key="17">
    <source>
        <dbReference type="ARBA" id="ARBA00047899"/>
    </source>
</evidence>
<dbReference type="InterPro" id="IPR055414">
    <property type="entry name" value="LRR_R13L4/SHOC2-like"/>
</dbReference>
<keyword evidence="12" id="KW-0067">ATP-binding</keyword>
<keyword evidence="11" id="KW-0418">Kinase</keyword>
<dbReference type="SMART" id="SM00220">
    <property type="entry name" value="S_TKc"/>
    <property type="match status" value="1"/>
</dbReference>
<feature type="domain" description="Protein kinase" evidence="21">
    <location>
        <begin position="659"/>
        <end position="934"/>
    </location>
</feature>
<dbReference type="Proteomes" id="UP000243459">
    <property type="component" value="Unassembled WGS sequence"/>
</dbReference>
<dbReference type="Gene3D" id="3.30.200.20">
    <property type="entry name" value="Phosphorylase Kinase, domain 1"/>
    <property type="match status" value="1"/>
</dbReference>
<keyword evidence="7 19" id="KW-0812">Transmembrane</keyword>
<keyword evidence="16" id="KW-0325">Glycoprotein</keyword>
<comment type="subcellular location">
    <subcellularLocation>
        <location evidence="1">Membrane</location>
        <topology evidence="1">Single-pass type I membrane protein</topology>
    </subcellularLocation>
</comment>
<dbReference type="FunFam" id="3.30.200.20:FF:000217">
    <property type="entry name" value="probable LRR receptor-like serine/threonine-protein kinase At1g53430"/>
    <property type="match status" value="1"/>
</dbReference>
<keyword evidence="23" id="KW-1185">Reference proteome</keyword>